<dbReference type="InterPro" id="IPR006311">
    <property type="entry name" value="TAT_signal"/>
</dbReference>
<name>A0A502GAR4_9PROT</name>
<protein>
    <submittedName>
        <fullName evidence="2">Gluconate 2-dehydrogenase subunit 3 family protein</fullName>
    </submittedName>
</protein>
<organism evidence="2 3">
    <name type="scientific">Muricoccus nepalensis</name>
    <dbReference type="NCBI Taxonomy" id="1854500"/>
    <lineage>
        <taxon>Bacteria</taxon>
        <taxon>Pseudomonadati</taxon>
        <taxon>Pseudomonadota</taxon>
        <taxon>Alphaproteobacteria</taxon>
        <taxon>Acetobacterales</taxon>
        <taxon>Roseomonadaceae</taxon>
        <taxon>Muricoccus</taxon>
    </lineage>
</organism>
<proteinExistence type="predicted"/>
<sequence length="248" mass="27043">MTTPRGTRRRFLFATTALMGLVGTATARTIEGLPWTSNEVYPPPEARPGPWLFLTADEGAAIEAIVDRLIPADELGPGGKEAGCAVFIDRQLAGPYGRADGVYMQGPFPPNPLPTQGFQSPLTPAQAYRKGLAGLAAHVARNFGGRKVPQLSPEELDRLLTALEKREANSPEFNGGEIFDLIHNNTMEGFFADPIYGGNRDMVAWKLIGFPGTRYDYRDVLAKTGTRYTMPPVSLLGRPEWRRVGARG</sequence>
<evidence type="ECO:0000313" key="2">
    <source>
        <dbReference type="EMBL" id="TPG59109.1"/>
    </source>
</evidence>
<dbReference type="PROSITE" id="PS51318">
    <property type="entry name" value="TAT"/>
    <property type="match status" value="1"/>
</dbReference>
<keyword evidence="1" id="KW-0732">Signal</keyword>
<dbReference type="Proteomes" id="UP000317078">
    <property type="component" value="Unassembled WGS sequence"/>
</dbReference>
<dbReference type="RefSeq" id="WP_140882096.1">
    <property type="nucleotide sequence ID" value="NZ_RCZP01000004.1"/>
</dbReference>
<reference evidence="2 3" key="1">
    <citation type="journal article" date="2019" name="Environ. Microbiol.">
        <title>Species interactions and distinct microbial communities in high Arctic permafrost affected cryosols are associated with the CH4 and CO2 gas fluxes.</title>
        <authorList>
            <person name="Altshuler I."/>
            <person name="Hamel J."/>
            <person name="Turney S."/>
            <person name="Magnuson E."/>
            <person name="Levesque R."/>
            <person name="Greer C."/>
            <person name="Whyte L.G."/>
        </authorList>
    </citation>
    <scope>NUCLEOTIDE SEQUENCE [LARGE SCALE GENOMIC DNA]</scope>
    <source>
        <strain evidence="2 3">S9.3B</strain>
    </source>
</reference>
<dbReference type="InterPro" id="IPR027056">
    <property type="entry name" value="Gluconate_2DH_su3"/>
</dbReference>
<dbReference type="Pfam" id="PF13618">
    <property type="entry name" value="Gluconate_2-dh3"/>
    <property type="match status" value="1"/>
</dbReference>
<keyword evidence="3" id="KW-1185">Reference proteome</keyword>
<gene>
    <name evidence="2" type="ORF">EAH89_07090</name>
</gene>
<comment type="caution">
    <text evidence="2">The sequence shown here is derived from an EMBL/GenBank/DDBJ whole genome shotgun (WGS) entry which is preliminary data.</text>
</comment>
<dbReference type="OrthoDB" id="8400810at2"/>
<accession>A0A502GAR4</accession>
<evidence type="ECO:0000256" key="1">
    <source>
        <dbReference type="SAM" id="SignalP"/>
    </source>
</evidence>
<feature type="signal peptide" evidence="1">
    <location>
        <begin position="1"/>
        <end position="27"/>
    </location>
</feature>
<feature type="chain" id="PRO_5021397207" evidence="1">
    <location>
        <begin position="28"/>
        <end position="248"/>
    </location>
</feature>
<dbReference type="EMBL" id="RCZP01000004">
    <property type="protein sequence ID" value="TPG59109.1"/>
    <property type="molecule type" value="Genomic_DNA"/>
</dbReference>
<evidence type="ECO:0000313" key="3">
    <source>
        <dbReference type="Proteomes" id="UP000317078"/>
    </source>
</evidence>
<dbReference type="AlphaFoldDB" id="A0A502GAR4"/>